<proteinExistence type="predicted"/>
<keyword evidence="2" id="KW-0472">Membrane</keyword>
<keyword evidence="2" id="KW-1133">Transmembrane helix</keyword>
<keyword evidence="2" id="KW-0812">Transmembrane</keyword>
<keyword evidence="4" id="KW-1185">Reference proteome</keyword>
<reference evidence="5" key="3">
    <citation type="submission" date="2025-04" db="UniProtKB">
        <authorList>
            <consortium name="RefSeq"/>
        </authorList>
    </citation>
    <scope>IDENTIFICATION</scope>
    <source>
        <strain evidence="5">CBS 781.70</strain>
    </source>
</reference>
<dbReference type="EMBL" id="ML975149">
    <property type="protein sequence ID" value="KAF1817593.1"/>
    <property type="molecule type" value="Genomic_DNA"/>
</dbReference>
<evidence type="ECO:0000313" key="5">
    <source>
        <dbReference type="RefSeq" id="XP_033539224.1"/>
    </source>
</evidence>
<reference evidence="5" key="2">
    <citation type="submission" date="2020-04" db="EMBL/GenBank/DDBJ databases">
        <authorList>
            <consortium name="NCBI Genome Project"/>
        </authorList>
    </citation>
    <scope>NUCLEOTIDE SEQUENCE</scope>
    <source>
        <strain evidence="5">CBS 781.70</strain>
    </source>
</reference>
<evidence type="ECO:0000256" key="1">
    <source>
        <dbReference type="SAM" id="MobiDB-lite"/>
    </source>
</evidence>
<dbReference type="Proteomes" id="UP000504638">
    <property type="component" value="Unplaced"/>
</dbReference>
<protein>
    <submittedName>
        <fullName evidence="3 5">Uncharacterized protein</fullName>
    </submittedName>
</protein>
<evidence type="ECO:0000313" key="3">
    <source>
        <dbReference type="EMBL" id="KAF1817593.1"/>
    </source>
</evidence>
<dbReference type="RefSeq" id="XP_033539224.1">
    <property type="nucleotide sequence ID" value="XM_033677868.1"/>
</dbReference>
<feature type="transmembrane region" description="Helical" evidence="2">
    <location>
        <begin position="6"/>
        <end position="27"/>
    </location>
</feature>
<accession>A0A6G1GHR5</accession>
<name>A0A6G1GHR5_9PEZI</name>
<evidence type="ECO:0000256" key="2">
    <source>
        <dbReference type="SAM" id="Phobius"/>
    </source>
</evidence>
<reference evidence="3 5" key="1">
    <citation type="submission" date="2020-01" db="EMBL/GenBank/DDBJ databases">
        <authorList>
            <consortium name="DOE Joint Genome Institute"/>
            <person name="Haridas S."/>
            <person name="Albert R."/>
            <person name="Binder M."/>
            <person name="Bloem J."/>
            <person name="Labutti K."/>
            <person name="Salamov A."/>
            <person name="Andreopoulos B."/>
            <person name="Baker S.E."/>
            <person name="Barry K."/>
            <person name="Bills G."/>
            <person name="Bluhm B.H."/>
            <person name="Cannon C."/>
            <person name="Castanera R."/>
            <person name="Culley D.E."/>
            <person name="Daum C."/>
            <person name="Ezra D."/>
            <person name="Gonzalez J.B."/>
            <person name="Henrissat B."/>
            <person name="Kuo A."/>
            <person name="Liang C."/>
            <person name="Lipzen A."/>
            <person name="Lutzoni F."/>
            <person name="Magnuson J."/>
            <person name="Mondo S."/>
            <person name="Nolan M."/>
            <person name="Ohm R."/>
            <person name="Pangilinan J."/>
            <person name="Park H.-J."/>
            <person name="Ramirez L."/>
            <person name="Alfaro M."/>
            <person name="Sun H."/>
            <person name="Tritt A."/>
            <person name="Yoshinaga Y."/>
            <person name="Zwiers L.-H."/>
            <person name="Turgeon B.G."/>
            <person name="Goodwin S.B."/>
            <person name="Spatafora J.W."/>
            <person name="Crous P.W."/>
            <person name="Grigoriev I.V."/>
        </authorList>
    </citation>
    <scope>NUCLEOTIDE SEQUENCE</scope>
    <source>
        <strain evidence="3 5">CBS 781.70</strain>
    </source>
</reference>
<dbReference type="OrthoDB" id="3001700at2759"/>
<evidence type="ECO:0000313" key="4">
    <source>
        <dbReference type="Proteomes" id="UP000504638"/>
    </source>
</evidence>
<gene>
    <name evidence="3 5" type="ORF">P152DRAFT_445651</name>
</gene>
<organism evidence="3">
    <name type="scientific">Eremomyces bilateralis CBS 781.70</name>
    <dbReference type="NCBI Taxonomy" id="1392243"/>
    <lineage>
        <taxon>Eukaryota</taxon>
        <taxon>Fungi</taxon>
        <taxon>Dikarya</taxon>
        <taxon>Ascomycota</taxon>
        <taxon>Pezizomycotina</taxon>
        <taxon>Dothideomycetes</taxon>
        <taxon>Dothideomycetes incertae sedis</taxon>
        <taxon>Eremomycetales</taxon>
        <taxon>Eremomycetaceae</taxon>
        <taxon>Eremomyces</taxon>
    </lineage>
</organism>
<sequence length="100" mass="10831">MHFTTALAAILTLLGLTIYFFGIPAELKRKLERAALKTMGQNKASYMLNDQIDKLPEADQQSVKDLKKGLGKASGGAVRNPLGDLVGEKVDEGTRPMTGR</sequence>
<feature type="region of interest" description="Disordered" evidence="1">
    <location>
        <begin position="63"/>
        <end position="100"/>
    </location>
</feature>
<dbReference type="AlphaFoldDB" id="A0A6G1GHR5"/>
<dbReference type="GeneID" id="54418438"/>